<keyword evidence="6" id="KW-0472">Membrane</keyword>
<protein>
    <recommendedName>
        <fullName evidence="7">Cytochrome c domain-containing protein</fullName>
    </recommendedName>
</protein>
<evidence type="ECO:0000256" key="3">
    <source>
        <dbReference type="ARBA" id="ARBA00023004"/>
    </source>
</evidence>
<evidence type="ECO:0000256" key="5">
    <source>
        <dbReference type="SAM" id="MobiDB-lite"/>
    </source>
</evidence>
<dbReference type="InterPro" id="IPR009056">
    <property type="entry name" value="Cyt_c-like_dom"/>
</dbReference>
<feature type="transmembrane region" description="Helical" evidence="6">
    <location>
        <begin position="43"/>
        <end position="61"/>
    </location>
</feature>
<dbReference type="InterPro" id="IPR036909">
    <property type="entry name" value="Cyt_c-like_dom_sf"/>
</dbReference>
<name>A0A841HR75_9GAMM</name>
<keyword evidence="1 4" id="KW-0349">Heme</keyword>
<dbReference type="SUPFAM" id="SSF46626">
    <property type="entry name" value="Cytochrome c"/>
    <property type="match status" value="1"/>
</dbReference>
<evidence type="ECO:0000256" key="6">
    <source>
        <dbReference type="SAM" id="Phobius"/>
    </source>
</evidence>
<keyword evidence="2 4" id="KW-0479">Metal-binding</keyword>
<proteinExistence type="predicted"/>
<reference evidence="8 9" key="1">
    <citation type="submission" date="2020-08" db="EMBL/GenBank/DDBJ databases">
        <title>Genomic Encyclopedia of Type Strains, Phase IV (KMG-IV): sequencing the most valuable type-strain genomes for metagenomic binning, comparative biology and taxonomic classification.</title>
        <authorList>
            <person name="Goeker M."/>
        </authorList>
    </citation>
    <scope>NUCLEOTIDE SEQUENCE [LARGE SCALE GENOMIC DNA]</scope>
    <source>
        <strain evidence="8 9">DSM 26723</strain>
    </source>
</reference>
<evidence type="ECO:0000313" key="8">
    <source>
        <dbReference type="EMBL" id="MBB6095737.1"/>
    </source>
</evidence>
<feature type="domain" description="Cytochrome c" evidence="7">
    <location>
        <begin position="563"/>
        <end position="671"/>
    </location>
</feature>
<dbReference type="PROSITE" id="PS51007">
    <property type="entry name" value="CYTC"/>
    <property type="match status" value="1"/>
</dbReference>
<keyword evidence="9" id="KW-1185">Reference proteome</keyword>
<keyword evidence="6" id="KW-1133">Transmembrane helix</keyword>
<dbReference type="GO" id="GO:0009055">
    <property type="term" value="F:electron transfer activity"/>
    <property type="evidence" value="ECO:0007669"/>
    <property type="project" value="InterPro"/>
</dbReference>
<evidence type="ECO:0000313" key="9">
    <source>
        <dbReference type="Proteomes" id="UP000588068"/>
    </source>
</evidence>
<keyword evidence="3 4" id="KW-0408">Iron</keyword>
<evidence type="ECO:0000256" key="4">
    <source>
        <dbReference type="PROSITE-ProRule" id="PRU00433"/>
    </source>
</evidence>
<organism evidence="8 9">
    <name type="scientific">Povalibacter uvarum</name>
    <dbReference type="NCBI Taxonomy" id="732238"/>
    <lineage>
        <taxon>Bacteria</taxon>
        <taxon>Pseudomonadati</taxon>
        <taxon>Pseudomonadota</taxon>
        <taxon>Gammaproteobacteria</taxon>
        <taxon>Steroidobacterales</taxon>
        <taxon>Steroidobacteraceae</taxon>
        <taxon>Povalibacter</taxon>
    </lineage>
</organism>
<keyword evidence="6" id="KW-0812">Transmembrane</keyword>
<dbReference type="EMBL" id="JACHHZ010000006">
    <property type="protein sequence ID" value="MBB6095737.1"/>
    <property type="molecule type" value="Genomic_DNA"/>
</dbReference>
<dbReference type="Proteomes" id="UP000588068">
    <property type="component" value="Unassembled WGS sequence"/>
</dbReference>
<dbReference type="Gene3D" id="1.10.760.10">
    <property type="entry name" value="Cytochrome c-like domain"/>
    <property type="match status" value="1"/>
</dbReference>
<evidence type="ECO:0000256" key="2">
    <source>
        <dbReference type="ARBA" id="ARBA00022723"/>
    </source>
</evidence>
<dbReference type="AlphaFoldDB" id="A0A841HR75"/>
<dbReference type="GO" id="GO:0020037">
    <property type="term" value="F:heme binding"/>
    <property type="evidence" value="ECO:0007669"/>
    <property type="project" value="InterPro"/>
</dbReference>
<gene>
    <name evidence="8" type="ORF">HNQ60_004628</name>
</gene>
<comment type="caution">
    <text evidence="8">The sequence shown here is derived from an EMBL/GenBank/DDBJ whole genome shotgun (WGS) entry which is preliminary data.</text>
</comment>
<evidence type="ECO:0000259" key="7">
    <source>
        <dbReference type="PROSITE" id="PS51007"/>
    </source>
</evidence>
<evidence type="ECO:0000256" key="1">
    <source>
        <dbReference type="ARBA" id="ARBA00022617"/>
    </source>
</evidence>
<sequence>MPERTDHSVEASHYSRIHLTRVQRSHCDLRDSKRDRRRTMERGVVIGGVLISASFLFAVLLNNCAGDKGPLPEADAQPAPPPTQATAPAQSPVLDNPGFYLGEATLNPSERAGREIWYKSTAGNSRFHTYTFQQRVGVLIDWYRVLRSDERSDRFAAWGIINDPGCCVPGSQDCPAKSPDDTYGFDWCPGDEQLLQFVGREGYRDPACDFKDAPADTNDVHNRTKDQRQSSCDLAFGTSTGALGIRKFPNPRFNRERWLALNGTAANWSGYNGKLSNDKANSDSHVSRLADGSVEPPFLIGISCGSCHIAFDPLNPPADPAHPQWANLKGAVGNQYTRISEILSSGMTPSDIEFQVFSHARPGTSDTSAVPTDQINNPGTINAIINIHQRPTFQDEVVDKWRKVEACPAGEGQAKQGGTEACWCEHEGKCWQRGTRTETVHHILKGGEDSIGALEAIQRVYFNIGSCAEQCWVNHLTDLRQIDPQQRNFGQTPFDIGQCRRDCPNFRAIEDRLQDIMNFLTSSETHATDLQVARENELKKSNPRGTYTRQSFIADLEREFGAGSVARGREVFAGNCARCHSSIAEKDGGPFANRDFAAIDAKTGLRADWLGNDQATPVSGVGTFRCRALHTNHMKDHVWQEYGSETLRSRPADTAVKEASDGGRGYYRNISLLSLWAHAPFLHNNALGPELCGKPANAANDFYRSPFADAQGKALAGDAVPACWKFDPSVKGRFDLYKASMNDLLNPDQRVPKITRFSDDVPIAFGPRLWDGKEERQVVGFSVTIPAGATAGALGNFQHKRFADDLVLSALRPDELHAQLNKSLGEKDGGTVFKALNEVRTEIMRDPSTMIDEIRKRPFLLGAYSSCTATVENEGHRFGEGLSAQDKKALTAFLATM</sequence>
<feature type="region of interest" description="Disordered" evidence="5">
    <location>
        <begin position="71"/>
        <end position="92"/>
    </location>
</feature>
<accession>A0A841HR75</accession>
<dbReference type="GO" id="GO:0046872">
    <property type="term" value="F:metal ion binding"/>
    <property type="evidence" value="ECO:0007669"/>
    <property type="project" value="UniProtKB-KW"/>
</dbReference>
<dbReference type="RefSeq" id="WP_221304406.1">
    <property type="nucleotide sequence ID" value="NZ_JACHHZ010000006.1"/>
</dbReference>